<evidence type="ECO:0000313" key="3">
    <source>
        <dbReference type="Proteomes" id="UP000274822"/>
    </source>
</evidence>
<accession>A0A433PHM3</accession>
<dbReference type="EMBL" id="RBNJ01023520">
    <property type="protein sequence ID" value="RUS17037.1"/>
    <property type="molecule type" value="Genomic_DNA"/>
</dbReference>
<organism evidence="2 3">
    <name type="scientific">Jimgerdemannia flammicorona</name>
    <dbReference type="NCBI Taxonomy" id="994334"/>
    <lineage>
        <taxon>Eukaryota</taxon>
        <taxon>Fungi</taxon>
        <taxon>Fungi incertae sedis</taxon>
        <taxon>Mucoromycota</taxon>
        <taxon>Mucoromycotina</taxon>
        <taxon>Endogonomycetes</taxon>
        <taxon>Endogonales</taxon>
        <taxon>Endogonaceae</taxon>
        <taxon>Jimgerdemannia</taxon>
    </lineage>
</organism>
<sequence length="199" mass="22004">MAAWAQPWERVCVPHSFTRTKTNKHPLRRRLAALLLLSAPTPPHVWSVRTCPIFLPAGEPVRSTPIVQETSGHRKGSVLPALHSGSAWNLRPQSHHCRRFRNMSADVLTHTPQTSHLSIPLSLSFFVLSPYFSVLSLPNREFAEGPPQTTRNRAPQPRIPASHGSSATGWSRLHVAGSMGLFSKPTVSCLSRTTAVYLI</sequence>
<dbReference type="Proteomes" id="UP000274822">
    <property type="component" value="Unassembled WGS sequence"/>
</dbReference>
<keyword evidence="3" id="KW-1185">Reference proteome</keyword>
<name>A0A433PHM3_9FUNG</name>
<reference evidence="2 3" key="1">
    <citation type="journal article" date="2018" name="New Phytol.">
        <title>Phylogenomics of Endogonaceae and evolution of mycorrhizas within Mucoromycota.</title>
        <authorList>
            <person name="Chang Y."/>
            <person name="Desiro A."/>
            <person name="Na H."/>
            <person name="Sandor L."/>
            <person name="Lipzen A."/>
            <person name="Clum A."/>
            <person name="Barry K."/>
            <person name="Grigoriev I.V."/>
            <person name="Martin F.M."/>
            <person name="Stajich J.E."/>
            <person name="Smith M.E."/>
            <person name="Bonito G."/>
            <person name="Spatafora J.W."/>
        </authorList>
    </citation>
    <scope>NUCLEOTIDE SEQUENCE [LARGE SCALE GENOMIC DNA]</scope>
    <source>
        <strain evidence="2 3">AD002</strain>
    </source>
</reference>
<proteinExistence type="predicted"/>
<gene>
    <name evidence="2" type="ORF">BC938DRAFT_476373</name>
</gene>
<protein>
    <submittedName>
        <fullName evidence="2">Uncharacterized protein</fullName>
    </submittedName>
</protein>
<evidence type="ECO:0000256" key="1">
    <source>
        <dbReference type="SAM" id="MobiDB-lite"/>
    </source>
</evidence>
<dbReference type="AlphaFoldDB" id="A0A433PHM3"/>
<comment type="caution">
    <text evidence="2">The sequence shown here is derived from an EMBL/GenBank/DDBJ whole genome shotgun (WGS) entry which is preliminary data.</text>
</comment>
<feature type="region of interest" description="Disordered" evidence="1">
    <location>
        <begin position="142"/>
        <end position="167"/>
    </location>
</feature>
<evidence type="ECO:0000313" key="2">
    <source>
        <dbReference type="EMBL" id="RUS17037.1"/>
    </source>
</evidence>